<gene>
    <name evidence="2" type="ORF">MERR_LOCUS30076</name>
</gene>
<comment type="caution">
    <text evidence="2">The sequence shown here is derived from an EMBL/GenBank/DDBJ whole genome shotgun (WGS) entry which is preliminary data.</text>
</comment>
<dbReference type="PANTHER" id="PTHR31111:SF125">
    <property type="entry name" value="F-BOX PROTEIN CPR30-LIKE"/>
    <property type="match status" value="1"/>
</dbReference>
<dbReference type="InterPro" id="IPR036047">
    <property type="entry name" value="F-box-like_dom_sf"/>
</dbReference>
<keyword evidence="3" id="KW-1185">Reference proteome</keyword>
<dbReference type="Proteomes" id="UP000467841">
    <property type="component" value="Unassembled WGS sequence"/>
</dbReference>
<dbReference type="OrthoDB" id="1750034at2759"/>
<evidence type="ECO:0000313" key="3">
    <source>
        <dbReference type="Proteomes" id="UP000467841"/>
    </source>
</evidence>
<evidence type="ECO:0000259" key="1">
    <source>
        <dbReference type="SMART" id="SM00256"/>
    </source>
</evidence>
<protein>
    <recommendedName>
        <fullName evidence="1">F-box domain-containing protein</fullName>
    </recommendedName>
</protein>
<proteinExistence type="predicted"/>
<evidence type="ECO:0000313" key="2">
    <source>
        <dbReference type="EMBL" id="CAA7042841.1"/>
    </source>
</evidence>
<sequence>MKRLKQQLYSDPIGPIPVDLLIDIFSRVPRESIARFRCVSKSWGYILRRPDFTELFLTKSSTRPRLFFTVKIDAEKVVLLLITTTSKSR</sequence>
<feature type="domain" description="F-box" evidence="1">
    <location>
        <begin position="16"/>
        <end position="56"/>
    </location>
</feature>
<dbReference type="Pfam" id="PF00646">
    <property type="entry name" value="F-box"/>
    <property type="match status" value="1"/>
</dbReference>
<dbReference type="EMBL" id="CACVBM020001274">
    <property type="protein sequence ID" value="CAA7042841.1"/>
    <property type="molecule type" value="Genomic_DNA"/>
</dbReference>
<dbReference type="Gene3D" id="1.20.1280.50">
    <property type="match status" value="1"/>
</dbReference>
<dbReference type="AlphaFoldDB" id="A0A6D2JRN1"/>
<dbReference type="InterPro" id="IPR001810">
    <property type="entry name" value="F-box_dom"/>
</dbReference>
<organism evidence="2 3">
    <name type="scientific">Microthlaspi erraticum</name>
    <dbReference type="NCBI Taxonomy" id="1685480"/>
    <lineage>
        <taxon>Eukaryota</taxon>
        <taxon>Viridiplantae</taxon>
        <taxon>Streptophyta</taxon>
        <taxon>Embryophyta</taxon>
        <taxon>Tracheophyta</taxon>
        <taxon>Spermatophyta</taxon>
        <taxon>Magnoliopsida</taxon>
        <taxon>eudicotyledons</taxon>
        <taxon>Gunneridae</taxon>
        <taxon>Pentapetalae</taxon>
        <taxon>rosids</taxon>
        <taxon>malvids</taxon>
        <taxon>Brassicales</taxon>
        <taxon>Brassicaceae</taxon>
        <taxon>Coluteocarpeae</taxon>
        <taxon>Microthlaspi</taxon>
    </lineage>
</organism>
<dbReference type="SMART" id="SM00256">
    <property type="entry name" value="FBOX"/>
    <property type="match status" value="1"/>
</dbReference>
<reference evidence="2" key="1">
    <citation type="submission" date="2020-01" db="EMBL/GenBank/DDBJ databases">
        <authorList>
            <person name="Mishra B."/>
        </authorList>
    </citation>
    <scope>NUCLEOTIDE SEQUENCE [LARGE SCALE GENOMIC DNA]</scope>
</reference>
<accession>A0A6D2JRN1</accession>
<name>A0A6D2JRN1_9BRAS</name>
<dbReference type="SUPFAM" id="SSF81383">
    <property type="entry name" value="F-box domain"/>
    <property type="match status" value="1"/>
</dbReference>
<dbReference type="PANTHER" id="PTHR31111">
    <property type="entry name" value="BNAA05G37150D PROTEIN-RELATED"/>
    <property type="match status" value="1"/>
</dbReference>